<accession>A0A1L3MGJ9</accession>
<name>A0A1L3MGJ9_9MICO</name>
<evidence type="ECO:0000256" key="2">
    <source>
        <dbReference type="ARBA" id="ARBA00022676"/>
    </source>
</evidence>
<evidence type="ECO:0000259" key="5">
    <source>
        <dbReference type="Pfam" id="PF13439"/>
    </source>
</evidence>
<dbReference type="CDD" id="cd03801">
    <property type="entry name" value="GT4_PimA-like"/>
    <property type="match status" value="1"/>
</dbReference>
<dbReference type="PANTHER" id="PTHR45947">
    <property type="entry name" value="SULFOQUINOVOSYL TRANSFERASE SQD2"/>
    <property type="match status" value="1"/>
</dbReference>
<organism evidence="6 7">
    <name type="scientific">Janibacter indicus</name>
    <dbReference type="NCBI Taxonomy" id="857417"/>
    <lineage>
        <taxon>Bacteria</taxon>
        <taxon>Bacillati</taxon>
        <taxon>Actinomycetota</taxon>
        <taxon>Actinomycetes</taxon>
        <taxon>Micrococcales</taxon>
        <taxon>Intrasporangiaceae</taxon>
        <taxon>Janibacter</taxon>
    </lineage>
</organism>
<proteinExistence type="predicted"/>
<evidence type="ECO:0000256" key="4">
    <source>
        <dbReference type="SAM" id="MobiDB-lite"/>
    </source>
</evidence>
<feature type="compositionally biased region" description="Basic and acidic residues" evidence="4">
    <location>
        <begin position="388"/>
        <end position="403"/>
    </location>
</feature>
<dbReference type="InterPro" id="IPR050194">
    <property type="entry name" value="Glycosyltransferase_grp1"/>
</dbReference>
<evidence type="ECO:0000313" key="7">
    <source>
        <dbReference type="Proteomes" id="UP000182938"/>
    </source>
</evidence>
<dbReference type="Proteomes" id="UP000182938">
    <property type="component" value="Chromosome"/>
</dbReference>
<sequence length="403" mass="42862">MRVGLVSPYSFDVPGGVQFHIRDLADYLARHGHEPSVLAPADEGTVLPEHVVPAGRAVPIRYNGSTARLLFGPVASARVGRWLEEGDFDVVHIHEPLAPSLSVLALWAATSPVVATFHTSNVRSRVMQAAYPLLRPSLEKIHGRIAVSEDARRTVTTHIGGDAVVIPNGVDTSAFARVERDPRWTGAPGRPTIVFLGRIDEPRKGLPVLAEAMPAVLDAVPGARLLVVGPGSAEAARAKLPEGVAASTEFLGALSDEDKASALASADLYIAPHTGGESFGIVLVEAMAAGAPVLASDLAAFQRVLDAGRAGMAGALFASERPDDLAARIVELLGDPERRATLARLGRERARAFDWDVVAREIIAVYETVLDAGHPREVTRLRPGLGRAVDHRPRGRAGEPWRP</sequence>
<dbReference type="EMBL" id="CP013290">
    <property type="protein sequence ID" value="APH01364.1"/>
    <property type="molecule type" value="Genomic_DNA"/>
</dbReference>
<dbReference type="KEGG" id="jte:ASJ30_07240"/>
<gene>
    <name evidence="6" type="ORF">ASJ30_07240</name>
</gene>
<dbReference type="Gene3D" id="3.40.50.2000">
    <property type="entry name" value="Glycogen Phosphorylase B"/>
    <property type="match status" value="2"/>
</dbReference>
<dbReference type="InterPro" id="IPR028098">
    <property type="entry name" value="Glyco_trans_4-like_N"/>
</dbReference>
<dbReference type="GO" id="GO:1901137">
    <property type="term" value="P:carbohydrate derivative biosynthetic process"/>
    <property type="evidence" value="ECO:0007669"/>
    <property type="project" value="UniProtKB-ARBA"/>
</dbReference>
<evidence type="ECO:0000313" key="6">
    <source>
        <dbReference type="EMBL" id="APH01364.1"/>
    </source>
</evidence>
<evidence type="ECO:0000256" key="1">
    <source>
        <dbReference type="ARBA" id="ARBA00021292"/>
    </source>
</evidence>
<dbReference type="Pfam" id="PF13439">
    <property type="entry name" value="Glyco_transf_4"/>
    <property type="match status" value="1"/>
</dbReference>
<keyword evidence="7" id="KW-1185">Reference proteome</keyword>
<keyword evidence="3 6" id="KW-0808">Transferase</keyword>
<feature type="domain" description="Glycosyltransferase subfamily 4-like N-terminal" evidence="5">
    <location>
        <begin position="14"/>
        <end position="173"/>
    </location>
</feature>
<evidence type="ECO:0000256" key="3">
    <source>
        <dbReference type="ARBA" id="ARBA00022679"/>
    </source>
</evidence>
<keyword evidence="2 6" id="KW-0328">Glycosyltransferase</keyword>
<dbReference type="Pfam" id="PF13692">
    <property type="entry name" value="Glyco_trans_1_4"/>
    <property type="match status" value="1"/>
</dbReference>
<dbReference type="AlphaFoldDB" id="A0A1L3MGJ9"/>
<reference evidence="6 7" key="1">
    <citation type="submission" date="2015-11" db="EMBL/GenBank/DDBJ databases">
        <authorList>
            <person name="Zhang Y."/>
            <person name="Guo Z."/>
        </authorList>
    </citation>
    <scope>NUCLEOTIDE SEQUENCE [LARGE SCALE GENOMIC DNA]</scope>
    <source>
        <strain evidence="6 7">YFY001</strain>
    </source>
</reference>
<dbReference type="GO" id="GO:0016758">
    <property type="term" value="F:hexosyltransferase activity"/>
    <property type="evidence" value="ECO:0007669"/>
    <property type="project" value="TreeGrafter"/>
</dbReference>
<dbReference type="RefSeq" id="WP_072624514.1">
    <property type="nucleotide sequence ID" value="NZ_CP013290.1"/>
</dbReference>
<dbReference type="SUPFAM" id="SSF53756">
    <property type="entry name" value="UDP-Glycosyltransferase/glycogen phosphorylase"/>
    <property type="match status" value="1"/>
</dbReference>
<protein>
    <recommendedName>
        <fullName evidence="1">D-inositol 3-phosphate glycosyltransferase</fullName>
    </recommendedName>
</protein>
<feature type="region of interest" description="Disordered" evidence="4">
    <location>
        <begin position="383"/>
        <end position="403"/>
    </location>
</feature>
<dbReference type="PANTHER" id="PTHR45947:SF3">
    <property type="entry name" value="SULFOQUINOVOSYL TRANSFERASE SQD2"/>
    <property type="match status" value="1"/>
</dbReference>